<evidence type="ECO:0000256" key="4">
    <source>
        <dbReference type="ARBA" id="ARBA00023136"/>
    </source>
</evidence>
<evidence type="ECO:0000259" key="7">
    <source>
        <dbReference type="PROSITE" id="PS50261"/>
    </source>
</evidence>
<dbReference type="KEGG" id="bgt:106063402"/>
<feature type="transmembrane region" description="Helical" evidence="6">
    <location>
        <begin position="1031"/>
        <end position="1053"/>
    </location>
</feature>
<dbReference type="GO" id="GO:0007166">
    <property type="term" value="P:cell surface receptor signaling pathway"/>
    <property type="evidence" value="ECO:0007669"/>
    <property type="project" value="InterPro"/>
</dbReference>
<organism evidence="9 10">
    <name type="scientific">Biomphalaria glabrata</name>
    <name type="common">Bloodfluke planorb</name>
    <name type="synonym">Freshwater snail</name>
    <dbReference type="NCBI Taxonomy" id="6526"/>
    <lineage>
        <taxon>Eukaryota</taxon>
        <taxon>Metazoa</taxon>
        <taxon>Spiralia</taxon>
        <taxon>Lophotrochozoa</taxon>
        <taxon>Mollusca</taxon>
        <taxon>Gastropoda</taxon>
        <taxon>Heterobranchia</taxon>
        <taxon>Euthyneura</taxon>
        <taxon>Panpulmonata</taxon>
        <taxon>Hygrophila</taxon>
        <taxon>Lymnaeoidea</taxon>
        <taxon>Planorbidae</taxon>
        <taxon>Biomphalaria</taxon>
    </lineage>
</organism>
<dbReference type="InterPro" id="IPR000832">
    <property type="entry name" value="GPCR_2_secretin-like"/>
</dbReference>
<dbReference type="Pfam" id="PF01033">
    <property type="entry name" value="Somatomedin_B"/>
    <property type="match status" value="1"/>
</dbReference>
<feature type="transmembrane region" description="Helical" evidence="6">
    <location>
        <begin position="998"/>
        <end position="1019"/>
    </location>
</feature>
<dbReference type="SMART" id="SM00201">
    <property type="entry name" value="SO"/>
    <property type="match status" value="1"/>
</dbReference>
<keyword evidence="2 6" id="KW-0812">Transmembrane</keyword>
<comment type="subcellular location">
    <subcellularLocation>
        <location evidence="1">Membrane</location>
        <topology evidence="1">Multi-pass membrane protein</topology>
    </subcellularLocation>
</comment>
<dbReference type="PROSITE" id="PS50261">
    <property type="entry name" value="G_PROTEIN_RECEP_F2_4"/>
    <property type="match status" value="1"/>
</dbReference>
<dbReference type="Gene3D" id="1.20.1070.10">
    <property type="entry name" value="Rhodopsin 7-helix transmembrane proteins"/>
    <property type="match status" value="1"/>
</dbReference>
<reference evidence="10" key="1">
    <citation type="submission" date="2025-08" db="UniProtKB">
        <authorList>
            <consortium name="RefSeq"/>
        </authorList>
    </citation>
    <scope>IDENTIFICATION</scope>
</reference>
<evidence type="ECO:0000313" key="9">
    <source>
        <dbReference type="Proteomes" id="UP001165740"/>
    </source>
</evidence>
<dbReference type="GO" id="GO:0004930">
    <property type="term" value="F:G protein-coupled receptor activity"/>
    <property type="evidence" value="ECO:0007669"/>
    <property type="project" value="InterPro"/>
</dbReference>
<dbReference type="PROSITE" id="PS00524">
    <property type="entry name" value="SMB_1"/>
    <property type="match status" value="1"/>
</dbReference>
<dbReference type="AlphaFoldDB" id="A0A9U8E8B2"/>
<dbReference type="PROSITE" id="PS50958">
    <property type="entry name" value="SMB_2"/>
    <property type="match status" value="1"/>
</dbReference>
<keyword evidence="9" id="KW-1185">Reference proteome</keyword>
<evidence type="ECO:0000256" key="1">
    <source>
        <dbReference type="ARBA" id="ARBA00004141"/>
    </source>
</evidence>
<evidence type="ECO:0000313" key="10">
    <source>
        <dbReference type="RefSeq" id="XP_013077209.2"/>
    </source>
</evidence>
<dbReference type="InterPro" id="IPR001212">
    <property type="entry name" value="Somatomedin_B_dom"/>
</dbReference>
<dbReference type="GO" id="GO:0016020">
    <property type="term" value="C:membrane"/>
    <property type="evidence" value="ECO:0007669"/>
    <property type="project" value="UniProtKB-SubCell"/>
</dbReference>
<feature type="transmembrane region" description="Helical" evidence="6">
    <location>
        <begin position="1149"/>
        <end position="1170"/>
    </location>
</feature>
<feature type="transmembrane region" description="Helical" evidence="6">
    <location>
        <begin position="970"/>
        <end position="992"/>
    </location>
</feature>
<dbReference type="Pfam" id="PF00002">
    <property type="entry name" value="7tm_2"/>
    <property type="match status" value="1"/>
</dbReference>
<dbReference type="PANTHER" id="PTHR45902">
    <property type="entry name" value="LATROPHILIN RECEPTOR-LIKE PROTEIN A"/>
    <property type="match status" value="1"/>
</dbReference>
<evidence type="ECO:0000259" key="8">
    <source>
        <dbReference type="PROSITE" id="PS50958"/>
    </source>
</evidence>
<sequence length="1247" mass="142039">MYSLFQLVYTGPFVLLYLERYCLSDTGLNVLSNSTTEEERPGDISFDQHTLDIKSDISRNRIRREDRNISQNTLEGENLGQSEFLNCTQRRTCSGQCHKMVSDDHYCHCDSLCRFYGDCCVDYYSSCLKLDMNETDKSIVLAILSTLENYQQVIEFGEVVKLTQMSSCYQIVGKNYGIQLVGKCSTDVETQRKFDTLCQRLEKSSQSDNFVPEIRKEEIVSKCEHSRKLQSATPGLETTPATWNATHTVQFYNVFCALCNGIHPENVTLWESSISSNELRNMTESSSEFSPHKFAHQPSAEQCRTMFRTSSKLRKCYSIHDKVTFDLTDYATFKMVELNNKVTSDVIDNLTNTNETNIYNEQNNNLKHKVFGKVSKELQDSTKLHVETFSNECVDKGFGESEPKEEMDEVCSSTLKARLCELYSYPFFYFNKQYKNPHCMPCPDNITFQNETFYFWQAYKCPYSICQCETRFNTNMAKSFLPMPSFRILFDFRSHSTKDENINVHFKTCPTNQTFVPVFQQCRDTVCLPGWHLVNQACVLDARGGHEENFTDMPMSVKTIKEITTLTVTIRLRYILGIEHRSEETNAGRFVRRSINEADMNNVTRSSFRPLKHPVSKHQRTNLSDLIETKTLRSLWAQVLYDLQILSAVDAFKKLTMELHGHMTKVFNQSIHVQSDLPSETASDVKQLSFHLDLNNTASTDMFLTRMTKPDIMLILKTTAHINNFILEQISLTSSPANTPFKLKPSESLFSKTQGAQLCSNHEKFVLQKVNVSMHENGSYYVRFQGLPIPLTEILFRSQFKLDQVDEGISLSSAEIGVCELDDNCSYLYFNRSEFILYENNLVLTSHQQNLTHFLNRLSRAKEAEVSLSDLLDMLRKDFGLTQVYTSSSYLLRDDGAYVCQDYNSSYTFTNVTFTKSFRFLETSFTEQIATTISLALSILCLIVVLLVYSLVPELRNTPGKIVMSLSSALLLAQTLFLFSMLPSGLTCQIYAAVQHAMWLSSFAWLAVMACHLAYVLYFQAHASSGTTFNIFTSLCWLLPLMLASCCFALDKTGKVSIEYGLNGICWIGNVKAMIYTFGIPIFTLLSSTLISAVFVLRAIRKSSEFRHRNTQNHTGERMQLILCVNLSLLMGFNWVFYFLAFMTDTTSMWTVFIITNGSQGCFIFLCYVARKAVLSKLAKQLSFCHGSLKTSKYTQSSPNVSQVATKSTLVSRSPALSAKHLHMVVTSHASNSPTTSSAHFDQIITN</sequence>
<dbReference type="OrthoDB" id="6066475at2759"/>
<evidence type="ECO:0000256" key="3">
    <source>
        <dbReference type="ARBA" id="ARBA00022989"/>
    </source>
</evidence>
<dbReference type="Gene3D" id="4.10.410.20">
    <property type="match status" value="1"/>
</dbReference>
<feature type="domain" description="G-protein coupled receptors family 2 profile 2" evidence="7">
    <location>
        <begin position="927"/>
        <end position="1172"/>
    </location>
</feature>
<accession>A0A9U8E8B2</accession>
<dbReference type="Proteomes" id="UP001165740">
    <property type="component" value="Chromosome 16"/>
</dbReference>
<keyword evidence="5" id="KW-1015">Disulfide bond</keyword>
<feature type="transmembrane region" description="Helical" evidence="6">
    <location>
        <begin position="929"/>
        <end position="949"/>
    </location>
</feature>
<keyword evidence="4 6" id="KW-0472">Membrane</keyword>
<protein>
    <submittedName>
        <fullName evidence="10">Uncharacterized protein LOC106063402</fullName>
    </submittedName>
</protein>
<feature type="domain" description="SMB" evidence="8">
    <location>
        <begin position="89"/>
        <end position="131"/>
    </location>
</feature>
<dbReference type="InterPro" id="IPR036024">
    <property type="entry name" value="Somatomedin_B-like_dom_sf"/>
</dbReference>
<evidence type="ECO:0000256" key="6">
    <source>
        <dbReference type="SAM" id="Phobius"/>
    </source>
</evidence>
<evidence type="ECO:0000256" key="2">
    <source>
        <dbReference type="ARBA" id="ARBA00022692"/>
    </source>
</evidence>
<keyword evidence="3 6" id="KW-1133">Transmembrane helix</keyword>
<gene>
    <name evidence="10" type="primary">LOC106063402</name>
</gene>
<dbReference type="InterPro" id="IPR017981">
    <property type="entry name" value="GPCR_2-like_7TM"/>
</dbReference>
<evidence type="ECO:0000256" key="5">
    <source>
        <dbReference type="ARBA" id="ARBA00023157"/>
    </source>
</evidence>
<dbReference type="CDD" id="cd15039">
    <property type="entry name" value="7tmB3_Methuselah-like"/>
    <property type="match status" value="1"/>
</dbReference>
<feature type="transmembrane region" description="Helical" evidence="6">
    <location>
        <begin position="1073"/>
        <end position="1100"/>
    </location>
</feature>
<dbReference type="SUPFAM" id="SSF90188">
    <property type="entry name" value="Somatomedin B domain"/>
    <property type="match status" value="1"/>
</dbReference>
<proteinExistence type="predicted"/>
<dbReference type="InterPro" id="IPR053231">
    <property type="entry name" value="GPCR_LN-TM7"/>
</dbReference>
<dbReference type="PANTHER" id="PTHR45902:SF1">
    <property type="entry name" value="LATROPHILIN RECEPTOR-LIKE PROTEIN A"/>
    <property type="match status" value="1"/>
</dbReference>
<dbReference type="GeneID" id="106063402"/>
<dbReference type="RefSeq" id="XP_013077209.2">
    <property type="nucleotide sequence ID" value="XM_013221755.2"/>
</dbReference>
<dbReference type="SUPFAM" id="SSF81321">
    <property type="entry name" value="Family A G protein-coupled receptor-like"/>
    <property type="match status" value="1"/>
</dbReference>
<feature type="transmembrane region" description="Helical" evidence="6">
    <location>
        <begin position="1121"/>
        <end position="1143"/>
    </location>
</feature>
<name>A0A9U8E8B2_BIOGL</name>